<dbReference type="GO" id="GO:0016740">
    <property type="term" value="F:transferase activity"/>
    <property type="evidence" value="ECO:0007669"/>
    <property type="project" value="UniProtKB-KW"/>
</dbReference>
<proteinExistence type="predicted"/>
<feature type="domain" description="Glycosyl transferase family 25" evidence="1">
    <location>
        <begin position="22"/>
        <end position="199"/>
    </location>
</feature>
<dbReference type="Pfam" id="PF01755">
    <property type="entry name" value="Glyco_transf_25"/>
    <property type="match status" value="1"/>
</dbReference>
<dbReference type="AlphaFoldDB" id="A0A543Q2M2"/>
<dbReference type="Proteomes" id="UP000315403">
    <property type="component" value="Unassembled WGS sequence"/>
</dbReference>
<reference evidence="2 3" key="1">
    <citation type="submission" date="2019-03" db="EMBL/GenBank/DDBJ databases">
        <title>New insights into Acidothiobacillus thiooxidans sulfur metabolism through coupled gene expression, solution geochemistry, microscopy and spectroscopy analyses.</title>
        <authorList>
            <person name="Camacho D."/>
            <person name="Frazao R."/>
            <person name="Fouillen A."/>
            <person name="Nanci A."/>
            <person name="Lang B.F."/>
            <person name="Apte S.C."/>
            <person name="Baron C."/>
            <person name="Warren L.A."/>
        </authorList>
    </citation>
    <scope>NUCLEOTIDE SEQUENCE [LARGE SCALE GENOMIC DNA]</scope>
    <source>
        <strain evidence="2 3">ATCC 19377</strain>
    </source>
</reference>
<gene>
    <name evidence="2" type="primary">lpsA_1</name>
    <name evidence="2" type="ORF">DLNHIDIE_00393</name>
</gene>
<evidence type="ECO:0000313" key="3">
    <source>
        <dbReference type="Proteomes" id="UP000315403"/>
    </source>
</evidence>
<sequence length="280" mass="32921">MVRNNSMNIKTGGMIVSLKKCMPPIHVISMASHPERRHHISAEARRLQVHLNLFEACAPRHIAEYPNSYDQTYRKKYFGYEMTPGEVGCFMSHRSLWQQCAQSDDVAWCILEDDVVLGPNFVGKIALAMDTAGEWDILRLMSERWDRQGKLYLRVNNEFRLMRYVRQPQGTAAYLIRPDAAKVLLKHTEKMRDAVDKVMDQYWLHGLRMLVLEPALVSIDVKLPSIIQERGWSAEHRSSRPFWRRLQREVRNGWESLCARSYLWAQTFRNPVHGYWTFRK</sequence>
<protein>
    <submittedName>
        <fullName evidence="2">Lipooligosaccharide biosynthesis protein LpsA</fullName>
        <ecNumber evidence="2">2.-.-.-</ecNumber>
    </submittedName>
</protein>
<dbReference type="InterPro" id="IPR002654">
    <property type="entry name" value="Glyco_trans_25"/>
</dbReference>
<organism evidence="2 3">
    <name type="scientific">Acidithiobacillus thiooxidans ATCC 19377</name>
    <dbReference type="NCBI Taxonomy" id="637390"/>
    <lineage>
        <taxon>Bacteria</taxon>
        <taxon>Pseudomonadati</taxon>
        <taxon>Pseudomonadota</taxon>
        <taxon>Acidithiobacillia</taxon>
        <taxon>Acidithiobacillales</taxon>
        <taxon>Acidithiobacillaceae</taxon>
        <taxon>Acidithiobacillus</taxon>
    </lineage>
</organism>
<evidence type="ECO:0000259" key="1">
    <source>
        <dbReference type="Pfam" id="PF01755"/>
    </source>
</evidence>
<name>A0A543Q2M2_ACITH</name>
<accession>A0A543Q2M2</accession>
<comment type="caution">
    <text evidence="2">The sequence shown here is derived from an EMBL/GenBank/DDBJ whole genome shotgun (WGS) entry which is preliminary data.</text>
</comment>
<dbReference type="EC" id="2.-.-.-" evidence="2"/>
<keyword evidence="2" id="KW-0808">Transferase</keyword>
<dbReference type="CDD" id="cd06532">
    <property type="entry name" value="Glyco_transf_25"/>
    <property type="match status" value="1"/>
</dbReference>
<dbReference type="EMBL" id="SZUV01000001">
    <property type="protein sequence ID" value="TQN50540.1"/>
    <property type="molecule type" value="Genomic_DNA"/>
</dbReference>
<evidence type="ECO:0000313" key="2">
    <source>
        <dbReference type="EMBL" id="TQN50540.1"/>
    </source>
</evidence>